<evidence type="ECO:0000313" key="4">
    <source>
        <dbReference type="Proteomes" id="UP000515152"/>
    </source>
</evidence>
<proteinExistence type="inferred from homology"/>
<dbReference type="InterPro" id="IPR015655">
    <property type="entry name" value="PP2C"/>
</dbReference>
<comment type="similarity">
    <text evidence="1">Belongs to the PP2C family.</text>
</comment>
<dbReference type="CDD" id="cd00143">
    <property type="entry name" value="PP2Cc"/>
    <property type="match status" value="1"/>
</dbReference>
<feature type="domain" description="PPM-type phosphatase" evidence="3">
    <location>
        <begin position="66"/>
        <end position="453"/>
    </location>
</feature>
<dbReference type="GeneID" id="122132152"/>
<dbReference type="InterPro" id="IPR001932">
    <property type="entry name" value="PPM-type_phosphatase-like_dom"/>
</dbReference>
<dbReference type="SMART" id="SM00332">
    <property type="entry name" value="PP2Cc"/>
    <property type="match status" value="1"/>
</dbReference>
<dbReference type="OrthoDB" id="343114at2759"/>
<feature type="region of interest" description="Disordered" evidence="2">
    <location>
        <begin position="1"/>
        <end position="23"/>
    </location>
</feature>
<dbReference type="GO" id="GO:0004722">
    <property type="term" value="F:protein serine/threonine phosphatase activity"/>
    <property type="evidence" value="ECO:0007669"/>
    <property type="project" value="InterPro"/>
</dbReference>
<name>A0A8M1KMB7_CLUHA</name>
<accession>A0A8M1KMB7</accession>
<evidence type="ECO:0000313" key="5">
    <source>
        <dbReference type="RefSeq" id="XP_042562889.1"/>
    </source>
</evidence>
<dbReference type="Proteomes" id="UP000515152">
    <property type="component" value="Unplaced"/>
</dbReference>
<dbReference type="PANTHER" id="PTHR13832:SF837">
    <property type="entry name" value="PROTEIN PHOSPHATASE 2C-LIKE DOMAIN-CONTAINING PROTEIN 1"/>
    <property type="match status" value="1"/>
</dbReference>
<protein>
    <submittedName>
        <fullName evidence="5">Protein phosphatase 2C-like domain-containing protein 1</fullName>
    </submittedName>
</protein>
<dbReference type="Pfam" id="PF00481">
    <property type="entry name" value="PP2C"/>
    <property type="match status" value="1"/>
</dbReference>
<feature type="compositionally biased region" description="Basic and acidic residues" evidence="2">
    <location>
        <begin position="402"/>
        <end position="412"/>
    </location>
</feature>
<organism evidence="4 5">
    <name type="scientific">Clupea harengus</name>
    <name type="common">Atlantic herring</name>
    <dbReference type="NCBI Taxonomy" id="7950"/>
    <lineage>
        <taxon>Eukaryota</taxon>
        <taxon>Metazoa</taxon>
        <taxon>Chordata</taxon>
        <taxon>Craniata</taxon>
        <taxon>Vertebrata</taxon>
        <taxon>Euteleostomi</taxon>
        <taxon>Actinopterygii</taxon>
        <taxon>Neopterygii</taxon>
        <taxon>Teleostei</taxon>
        <taxon>Clupei</taxon>
        <taxon>Clupeiformes</taxon>
        <taxon>Clupeoidei</taxon>
        <taxon>Clupeidae</taxon>
        <taxon>Clupea</taxon>
    </lineage>
</organism>
<dbReference type="PANTHER" id="PTHR13832">
    <property type="entry name" value="PROTEIN PHOSPHATASE 2C"/>
    <property type="match status" value="1"/>
</dbReference>
<feature type="region of interest" description="Disordered" evidence="2">
    <location>
        <begin position="377"/>
        <end position="412"/>
    </location>
</feature>
<evidence type="ECO:0000259" key="3">
    <source>
        <dbReference type="PROSITE" id="PS51746"/>
    </source>
</evidence>
<gene>
    <name evidence="5" type="primary">LOC122132152</name>
</gene>
<evidence type="ECO:0000256" key="1">
    <source>
        <dbReference type="ARBA" id="ARBA00006702"/>
    </source>
</evidence>
<dbReference type="PROSITE" id="PS51746">
    <property type="entry name" value="PPM_2"/>
    <property type="match status" value="1"/>
</dbReference>
<dbReference type="RefSeq" id="XP_042562889.1">
    <property type="nucleotide sequence ID" value="XM_042706955.1"/>
</dbReference>
<reference evidence="5" key="1">
    <citation type="submission" date="2025-08" db="UniProtKB">
        <authorList>
            <consortium name="RefSeq"/>
        </authorList>
    </citation>
    <scope>IDENTIFICATION</scope>
</reference>
<dbReference type="AlphaFoldDB" id="A0A8M1KMB7"/>
<evidence type="ECO:0000256" key="2">
    <source>
        <dbReference type="SAM" id="MobiDB-lite"/>
    </source>
</evidence>
<sequence length="467" mass="51026">CPVLTEVPEESNDSIQDSFSLSDGLSSCEEFGNVMGKTPASAGPSPEPQFNVVTYPGNSPLIRAVAQGEDKNAAWRKDMEDASVLISDYGGKKGTSFFGVFDGFHGRSSAELAARELPVLLLEQLVKADPSFSLASEQRDFLSRMETLFERDSPVSVDQGTMTKEQQMTQAFTIAFAHMDRILGLGRNETSKLRWSGCASVICMVEEEEVTPEEVVTPEEEDPKTLHGRMHIANCGNIHAVLYKQGKSFNVTKDHSTANSEERKRILKEGGAISINKNHGLVEGLLLATRGFGNYGDRKLRKVVLPTPSCVSLGLDPSSGLLVLGSRGLWDGVQPEEIAHVVRRCIRNCQRCHSHTKATKEQLRDLCSFTLQEPAENQEAAIEKPPCRGGMEDQEPSASYRQPKDPTNREDAGRAAVEDVNYEQLAASICSKLLQRAMASGSRENISVMVILLQGLEVLGVQSEDGV</sequence>
<dbReference type="KEGG" id="char:122132152"/>
<keyword evidence="4" id="KW-1185">Reference proteome</keyword>
<feature type="non-terminal residue" evidence="5">
    <location>
        <position position="1"/>
    </location>
</feature>
<feature type="compositionally biased region" description="Polar residues" evidence="2">
    <location>
        <begin position="13"/>
        <end position="23"/>
    </location>
</feature>